<evidence type="ECO:0000313" key="2">
    <source>
        <dbReference type="EMBL" id="KAJ1368400.1"/>
    </source>
</evidence>
<gene>
    <name evidence="1" type="ORF">KIN20_025572</name>
    <name evidence="2" type="ORF">KIN20_029524</name>
</gene>
<comment type="caution">
    <text evidence="1">The sequence shown here is derived from an EMBL/GenBank/DDBJ whole genome shotgun (WGS) entry which is preliminary data.</text>
</comment>
<protein>
    <submittedName>
        <fullName evidence="1">Uncharacterized protein</fullName>
    </submittedName>
</protein>
<evidence type="ECO:0000313" key="3">
    <source>
        <dbReference type="Proteomes" id="UP001196413"/>
    </source>
</evidence>
<dbReference type="AlphaFoldDB" id="A0AAD5NDE3"/>
<accession>A0AAD5NDE3</accession>
<dbReference type="Proteomes" id="UP001196413">
    <property type="component" value="Unassembled WGS sequence"/>
</dbReference>
<reference evidence="1" key="1">
    <citation type="submission" date="2021-06" db="EMBL/GenBank/DDBJ databases">
        <title>Parelaphostrongylus tenuis whole genome reference sequence.</title>
        <authorList>
            <person name="Garwood T.J."/>
            <person name="Larsen P.A."/>
            <person name="Fountain-Jones N.M."/>
            <person name="Garbe J.R."/>
            <person name="Macchietto M.G."/>
            <person name="Kania S.A."/>
            <person name="Gerhold R.W."/>
            <person name="Richards J.E."/>
            <person name="Wolf T.M."/>
        </authorList>
    </citation>
    <scope>NUCLEOTIDE SEQUENCE</scope>
    <source>
        <strain evidence="1">MNPRO001-30</strain>
        <tissue evidence="1">Meninges</tissue>
    </source>
</reference>
<dbReference type="EMBL" id="JAHQIW010005230">
    <property type="protein sequence ID" value="KAJ1365309.1"/>
    <property type="molecule type" value="Genomic_DNA"/>
</dbReference>
<keyword evidence="3" id="KW-1185">Reference proteome</keyword>
<proteinExistence type="predicted"/>
<name>A0AAD5NDE3_PARTN</name>
<sequence>MSVSAGQDDNQKVRDDNLNDLCDNFMKEAEIVSVDVTYRPSSNTRLRRRWVHGPSSGSHNDHLGTLSFLLENGADPNARGKD</sequence>
<evidence type="ECO:0000313" key="1">
    <source>
        <dbReference type="EMBL" id="KAJ1365309.1"/>
    </source>
</evidence>
<organism evidence="1 3">
    <name type="scientific">Parelaphostrongylus tenuis</name>
    <name type="common">Meningeal worm</name>
    <dbReference type="NCBI Taxonomy" id="148309"/>
    <lineage>
        <taxon>Eukaryota</taxon>
        <taxon>Metazoa</taxon>
        <taxon>Ecdysozoa</taxon>
        <taxon>Nematoda</taxon>
        <taxon>Chromadorea</taxon>
        <taxon>Rhabditida</taxon>
        <taxon>Rhabditina</taxon>
        <taxon>Rhabditomorpha</taxon>
        <taxon>Strongyloidea</taxon>
        <taxon>Metastrongylidae</taxon>
        <taxon>Parelaphostrongylus</taxon>
    </lineage>
</organism>
<dbReference type="EMBL" id="JAHQIW010006179">
    <property type="protein sequence ID" value="KAJ1368400.1"/>
    <property type="molecule type" value="Genomic_DNA"/>
</dbReference>